<evidence type="ECO:0000313" key="10">
    <source>
        <dbReference type="Proteomes" id="UP001235939"/>
    </source>
</evidence>
<dbReference type="Pfam" id="PF10509">
    <property type="entry name" value="GalKase_gal_bdg"/>
    <property type="match status" value="1"/>
</dbReference>
<dbReference type="InterPro" id="IPR014721">
    <property type="entry name" value="Ribsml_uS5_D2-typ_fold_subgr"/>
</dbReference>
<protein>
    <submittedName>
        <fullName evidence="9">GALK1</fullName>
    </submittedName>
</protein>
<dbReference type="EMBL" id="CP092881">
    <property type="protein sequence ID" value="UYV80603.1"/>
    <property type="molecule type" value="Genomic_DNA"/>
</dbReference>
<dbReference type="PROSITE" id="PS00627">
    <property type="entry name" value="GHMP_KINASES_ATP"/>
    <property type="match status" value="1"/>
</dbReference>
<name>A0ABY6LHP0_9ARAC</name>
<dbReference type="Gene3D" id="3.30.230.10">
    <property type="match status" value="1"/>
</dbReference>
<dbReference type="Pfam" id="PF08544">
    <property type="entry name" value="GHMP_kinases_C"/>
    <property type="match status" value="1"/>
</dbReference>
<dbReference type="InterPro" id="IPR006203">
    <property type="entry name" value="GHMP_knse_ATP-bd_CS"/>
</dbReference>
<dbReference type="PANTHER" id="PTHR10457:SF7">
    <property type="entry name" value="GALACTOKINASE-RELATED"/>
    <property type="match status" value="1"/>
</dbReference>
<evidence type="ECO:0000259" key="7">
    <source>
        <dbReference type="Pfam" id="PF08544"/>
    </source>
</evidence>
<evidence type="ECO:0000256" key="4">
    <source>
        <dbReference type="ARBA" id="ARBA00022777"/>
    </source>
</evidence>
<dbReference type="Pfam" id="PF00288">
    <property type="entry name" value="GHMP_kinases_N"/>
    <property type="match status" value="1"/>
</dbReference>
<dbReference type="SUPFAM" id="SSF55060">
    <property type="entry name" value="GHMP Kinase, C-terminal domain"/>
    <property type="match status" value="1"/>
</dbReference>
<evidence type="ECO:0000256" key="1">
    <source>
        <dbReference type="ARBA" id="ARBA00006566"/>
    </source>
</evidence>
<comment type="similarity">
    <text evidence="1">Belongs to the GHMP kinase family. GalK subfamily.</text>
</comment>
<dbReference type="SUPFAM" id="SSF54211">
    <property type="entry name" value="Ribosomal protein S5 domain 2-like"/>
    <property type="match status" value="1"/>
</dbReference>
<dbReference type="InterPro" id="IPR006206">
    <property type="entry name" value="Mevalonate/galactokinase"/>
</dbReference>
<reference evidence="9 10" key="1">
    <citation type="submission" date="2022-01" db="EMBL/GenBank/DDBJ databases">
        <title>A chromosomal length assembly of Cordylochernes scorpioides.</title>
        <authorList>
            <person name="Zeh D."/>
            <person name="Zeh J."/>
        </authorList>
    </citation>
    <scope>NUCLEOTIDE SEQUENCE [LARGE SCALE GENOMIC DNA]</scope>
    <source>
        <strain evidence="9">IN4F17</strain>
        <tissue evidence="9">Whole Body</tissue>
    </source>
</reference>
<feature type="domain" description="GHMP kinase N-terminal" evidence="6">
    <location>
        <begin position="148"/>
        <end position="225"/>
    </location>
</feature>
<evidence type="ECO:0000259" key="6">
    <source>
        <dbReference type="Pfam" id="PF00288"/>
    </source>
</evidence>
<evidence type="ECO:0000256" key="2">
    <source>
        <dbReference type="ARBA" id="ARBA00022679"/>
    </source>
</evidence>
<keyword evidence="4" id="KW-0418">Kinase</keyword>
<dbReference type="InterPro" id="IPR020568">
    <property type="entry name" value="Ribosomal_Su5_D2-typ_SF"/>
</dbReference>
<dbReference type="PANTHER" id="PTHR10457">
    <property type="entry name" value="MEVALONATE KINASE/GALACTOKINASE"/>
    <property type="match status" value="1"/>
</dbReference>
<dbReference type="InterPro" id="IPR019539">
    <property type="entry name" value="GalKase_N"/>
</dbReference>
<dbReference type="InterPro" id="IPR036554">
    <property type="entry name" value="GHMP_kinase_C_sf"/>
</dbReference>
<dbReference type="PRINTS" id="PR00959">
    <property type="entry name" value="MEVGALKINASE"/>
</dbReference>
<dbReference type="PIRSF" id="PIRSF000530">
    <property type="entry name" value="Galactokinase"/>
    <property type="match status" value="1"/>
</dbReference>
<dbReference type="NCBIfam" id="TIGR00131">
    <property type="entry name" value="gal_kin"/>
    <property type="match status" value="1"/>
</dbReference>
<organism evidence="9 10">
    <name type="scientific">Cordylochernes scorpioides</name>
    <dbReference type="NCBI Taxonomy" id="51811"/>
    <lineage>
        <taxon>Eukaryota</taxon>
        <taxon>Metazoa</taxon>
        <taxon>Ecdysozoa</taxon>
        <taxon>Arthropoda</taxon>
        <taxon>Chelicerata</taxon>
        <taxon>Arachnida</taxon>
        <taxon>Pseudoscorpiones</taxon>
        <taxon>Cheliferoidea</taxon>
        <taxon>Chernetidae</taxon>
        <taxon>Cordylochernes</taxon>
    </lineage>
</organism>
<evidence type="ECO:0000256" key="5">
    <source>
        <dbReference type="ARBA" id="ARBA00022840"/>
    </source>
</evidence>
<dbReference type="InterPro" id="IPR000705">
    <property type="entry name" value="Galactokinase"/>
</dbReference>
<keyword evidence="5" id="KW-0067">ATP-binding</keyword>
<feature type="domain" description="Galactokinase N-terminal" evidence="8">
    <location>
        <begin position="19"/>
        <end position="67"/>
    </location>
</feature>
<dbReference type="InterPro" id="IPR006204">
    <property type="entry name" value="GHMP_kinase_N_dom"/>
</dbReference>
<keyword evidence="10" id="KW-1185">Reference proteome</keyword>
<dbReference type="Gene3D" id="3.30.70.890">
    <property type="entry name" value="GHMP kinase, C-terminal domain"/>
    <property type="match status" value="1"/>
</dbReference>
<dbReference type="PRINTS" id="PR00473">
    <property type="entry name" value="GALCTOKINASE"/>
</dbReference>
<dbReference type="PROSITE" id="PS00106">
    <property type="entry name" value="GALACTOKINASE"/>
    <property type="match status" value="1"/>
</dbReference>
<keyword evidence="2" id="KW-0808">Transferase</keyword>
<gene>
    <name evidence="9" type="ORF">LAZ67_19000924</name>
</gene>
<evidence type="ECO:0000256" key="3">
    <source>
        <dbReference type="ARBA" id="ARBA00022741"/>
    </source>
</evidence>
<proteinExistence type="inferred from homology"/>
<keyword evidence="3" id="KW-0547">Nucleotide-binding</keyword>
<dbReference type="InterPro" id="IPR019741">
    <property type="entry name" value="Galactokinase_CS"/>
</dbReference>
<feature type="domain" description="GHMP kinase C-terminal" evidence="7">
    <location>
        <begin position="323"/>
        <end position="403"/>
    </location>
</feature>
<accession>A0ABY6LHP0</accession>
<sequence>MESLNYIPFNELVKIGVKEYINEYGSKPKYCGYAPGRVNLIGEHTDYNDGFVFPMALPMATLVVGSRLEQGPCRIKTICPHADEPHTLSLTIPPQKYMLPKGKPHWLNYVKGVMANFNDGMWYDASYIYVCHKPWFTTSGCVPGPLYPFSCVIVTSLPVGAGLSSSASLEASVHMFLDALCSGEIQHPEGTANTLEKIISCYRAEHDYANVPCGIMDQFITFMGKENKALLLDCRSREYSYHELPTSEAVVLLINSNVRHQLCGSEYATRRQQCTEASSIMGHYSLRLASLDNLKEFADKLGPVLHRRAKHVITEINRTLDAAQALQNQDVRKFGILMNQSHESLRDDYEVSCPEVDELVALAQQVEGVYGARMTGGGFGGCVVALVAPGAVEKTKSHIEANYKREARPDFYIVTPSAGADYLDLSSRKEE</sequence>
<dbReference type="Proteomes" id="UP001235939">
    <property type="component" value="Chromosome 19"/>
</dbReference>
<dbReference type="InterPro" id="IPR013750">
    <property type="entry name" value="GHMP_kinase_C_dom"/>
</dbReference>
<evidence type="ECO:0000313" key="9">
    <source>
        <dbReference type="EMBL" id="UYV80603.1"/>
    </source>
</evidence>
<evidence type="ECO:0000259" key="8">
    <source>
        <dbReference type="Pfam" id="PF10509"/>
    </source>
</evidence>